<dbReference type="InterPro" id="IPR021109">
    <property type="entry name" value="Peptidase_aspartic_dom_sf"/>
</dbReference>
<evidence type="ECO:0000256" key="6">
    <source>
        <dbReference type="ARBA" id="ARBA00022801"/>
    </source>
</evidence>
<evidence type="ECO:0000256" key="4">
    <source>
        <dbReference type="ARBA" id="ARBA00022722"/>
    </source>
</evidence>
<dbReference type="Gene3D" id="3.30.420.10">
    <property type="entry name" value="Ribonuclease H-like superfamily/Ribonuclease H"/>
    <property type="match status" value="1"/>
</dbReference>
<evidence type="ECO:0000256" key="7">
    <source>
        <dbReference type="ARBA" id="ARBA00022918"/>
    </source>
</evidence>
<dbReference type="SUPFAM" id="SSF50630">
    <property type="entry name" value="Acid proteases"/>
    <property type="match status" value="1"/>
</dbReference>
<comment type="caution">
    <text evidence="13">The sequence shown here is derived from an EMBL/GenBank/DDBJ whole genome shotgun (WGS) entry which is preliminary data.</text>
</comment>
<dbReference type="InterPro" id="IPR043128">
    <property type="entry name" value="Rev_trsase/Diguanyl_cyclase"/>
</dbReference>
<keyword evidence="8" id="KW-0175">Coiled coil</keyword>
<feature type="compositionally biased region" description="Basic residues" evidence="9">
    <location>
        <begin position="313"/>
        <end position="324"/>
    </location>
</feature>
<evidence type="ECO:0000256" key="9">
    <source>
        <dbReference type="SAM" id="MobiDB-lite"/>
    </source>
</evidence>
<dbReference type="InterPro" id="IPR041588">
    <property type="entry name" value="Integrase_H2C2"/>
</dbReference>
<dbReference type="GO" id="GO:0015074">
    <property type="term" value="P:DNA integration"/>
    <property type="evidence" value="ECO:0007669"/>
    <property type="project" value="InterPro"/>
</dbReference>
<keyword evidence="5" id="KW-0255">Endonuclease</keyword>
<gene>
    <name evidence="13" type="primary">Acey_s0069.g372</name>
    <name evidence="13" type="ORF">Y032_0069g372</name>
</gene>
<dbReference type="PROSITE" id="PS50878">
    <property type="entry name" value="RT_POL"/>
    <property type="match status" value="1"/>
</dbReference>
<evidence type="ECO:0000259" key="10">
    <source>
        <dbReference type="PROSITE" id="PS50175"/>
    </source>
</evidence>
<proteinExistence type="predicted"/>
<reference evidence="14" key="1">
    <citation type="journal article" date="2015" name="Nat. Genet.">
        <title>The genome and transcriptome of the zoonotic hookworm Ancylostoma ceylanicum identify infection-specific gene families.</title>
        <authorList>
            <person name="Schwarz E.M."/>
            <person name="Hu Y."/>
            <person name="Antoshechkin I."/>
            <person name="Miller M.M."/>
            <person name="Sternberg P.W."/>
            <person name="Aroian R.V."/>
        </authorList>
    </citation>
    <scope>NUCLEOTIDE SEQUENCE</scope>
    <source>
        <strain evidence="14">HY135</strain>
    </source>
</reference>
<evidence type="ECO:0000256" key="1">
    <source>
        <dbReference type="ARBA" id="ARBA00012493"/>
    </source>
</evidence>
<dbReference type="EMBL" id="JARK01001405">
    <property type="protein sequence ID" value="EYC07745.1"/>
    <property type="molecule type" value="Genomic_DNA"/>
</dbReference>
<feature type="region of interest" description="Disordered" evidence="9">
    <location>
        <begin position="313"/>
        <end position="344"/>
    </location>
</feature>
<dbReference type="GO" id="GO:0004190">
    <property type="term" value="F:aspartic-type endopeptidase activity"/>
    <property type="evidence" value="ECO:0007669"/>
    <property type="project" value="InterPro"/>
</dbReference>
<dbReference type="Pfam" id="PF17921">
    <property type="entry name" value="Integrase_H2C2"/>
    <property type="match status" value="1"/>
</dbReference>
<evidence type="ECO:0000256" key="3">
    <source>
        <dbReference type="ARBA" id="ARBA00022695"/>
    </source>
</evidence>
<protein>
    <recommendedName>
        <fullName evidence="1">RNA-directed DNA polymerase</fullName>
        <ecNumber evidence="1">2.7.7.49</ecNumber>
    </recommendedName>
</protein>
<name>A0A016TY46_9BILA</name>
<dbReference type="SUPFAM" id="SSF56672">
    <property type="entry name" value="DNA/RNA polymerases"/>
    <property type="match status" value="1"/>
</dbReference>
<feature type="coiled-coil region" evidence="8">
    <location>
        <begin position="54"/>
        <end position="81"/>
    </location>
</feature>
<keyword evidence="6" id="KW-0378">Hydrolase</keyword>
<feature type="domain" description="Reverse transcriptase" evidence="11">
    <location>
        <begin position="545"/>
        <end position="723"/>
    </location>
</feature>
<dbReference type="InterPro" id="IPR050951">
    <property type="entry name" value="Retrovirus_Pol_polyprotein"/>
</dbReference>
<dbReference type="Pfam" id="PF23309">
    <property type="entry name" value="DUF7083"/>
    <property type="match status" value="1"/>
</dbReference>
<dbReference type="PROSITE" id="PS50994">
    <property type="entry name" value="INTEGRASE"/>
    <property type="match status" value="1"/>
</dbReference>
<evidence type="ECO:0000256" key="8">
    <source>
        <dbReference type="SAM" id="Coils"/>
    </source>
</evidence>
<accession>A0A016TY46</accession>
<dbReference type="InterPro" id="IPR043502">
    <property type="entry name" value="DNA/RNA_pol_sf"/>
</dbReference>
<dbReference type="STRING" id="53326.A0A016TY46"/>
<dbReference type="GO" id="GO:0042575">
    <property type="term" value="C:DNA polymerase complex"/>
    <property type="evidence" value="ECO:0007669"/>
    <property type="project" value="UniProtKB-ARBA"/>
</dbReference>
<evidence type="ECO:0000259" key="12">
    <source>
        <dbReference type="PROSITE" id="PS50994"/>
    </source>
</evidence>
<dbReference type="Gene3D" id="3.10.10.10">
    <property type="entry name" value="HIV Type 1 Reverse Transcriptase, subunit A, domain 1"/>
    <property type="match status" value="1"/>
</dbReference>
<dbReference type="CDD" id="cd09274">
    <property type="entry name" value="RNase_HI_RT_Ty3"/>
    <property type="match status" value="1"/>
</dbReference>
<dbReference type="Pfam" id="PF00665">
    <property type="entry name" value="rve"/>
    <property type="match status" value="1"/>
</dbReference>
<dbReference type="InterPro" id="IPR055510">
    <property type="entry name" value="DUF7083"/>
</dbReference>
<evidence type="ECO:0000259" key="11">
    <source>
        <dbReference type="PROSITE" id="PS50878"/>
    </source>
</evidence>
<evidence type="ECO:0000256" key="5">
    <source>
        <dbReference type="ARBA" id="ARBA00022759"/>
    </source>
</evidence>
<dbReference type="CDD" id="cd01647">
    <property type="entry name" value="RT_LTR"/>
    <property type="match status" value="1"/>
</dbReference>
<dbReference type="PROSITE" id="PS50175">
    <property type="entry name" value="ASP_PROT_RETROV"/>
    <property type="match status" value="1"/>
</dbReference>
<dbReference type="InterPro" id="IPR012337">
    <property type="entry name" value="RNaseH-like_sf"/>
</dbReference>
<dbReference type="Pfam" id="PF13975">
    <property type="entry name" value="gag-asp_proteas"/>
    <property type="match status" value="1"/>
</dbReference>
<feature type="region of interest" description="Disordered" evidence="9">
    <location>
        <begin position="1359"/>
        <end position="1428"/>
    </location>
</feature>
<keyword evidence="3" id="KW-0548">Nucleotidyltransferase</keyword>
<organism evidence="13 14">
    <name type="scientific">Ancylostoma ceylanicum</name>
    <dbReference type="NCBI Taxonomy" id="53326"/>
    <lineage>
        <taxon>Eukaryota</taxon>
        <taxon>Metazoa</taxon>
        <taxon>Ecdysozoa</taxon>
        <taxon>Nematoda</taxon>
        <taxon>Chromadorea</taxon>
        <taxon>Rhabditida</taxon>
        <taxon>Rhabditina</taxon>
        <taxon>Rhabditomorpha</taxon>
        <taxon>Strongyloidea</taxon>
        <taxon>Ancylostomatidae</taxon>
        <taxon>Ancylostomatinae</taxon>
        <taxon>Ancylostoma</taxon>
    </lineage>
</organism>
<dbReference type="GO" id="GO:0003964">
    <property type="term" value="F:RNA-directed DNA polymerase activity"/>
    <property type="evidence" value="ECO:0007669"/>
    <property type="project" value="UniProtKB-EC"/>
</dbReference>
<dbReference type="GO" id="GO:0003676">
    <property type="term" value="F:nucleic acid binding"/>
    <property type="evidence" value="ECO:0007669"/>
    <property type="project" value="InterPro"/>
</dbReference>
<feature type="domain" description="Integrase catalytic" evidence="12">
    <location>
        <begin position="1100"/>
        <end position="1253"/>
    </location>
</feature>
<dbReference type="OrthoDB" id="427924at2759"/>
<feature type="compositionally biased region" description="Low complexity" evidence="9">
    <location>
        <begin position="1373"/>
        <end position="1402"/>
    </location>
</feature>
<evidence type="ECO:0000313" key="14">
    <source>
        <dbReference type="Proteomes" id="UP000024635"/>
    </source>
</evidence>
<dbReference type="InterPro" id="IPR001584">
    <property type="entry name" value="Integrase_cat-core"/>
</dbReference>
<dbReference type="InterPro" id="IPR041373">
    <property type="entry name" value="RT_RNaseH"/>
</dbReference>
<dbReference type="SUPFAM" id="SSF53098">
    <property type="entry name" value="Ribonuclease H-like"/>
    <property type="match status" value="1"/>
</dbReference>
<dbReference type="InterPro" id="IPR036397">
    <property type="entry name" value="RNaseH_sf"/>
</dbReference>
<keyword evidence="14" id="KW-1185">Reference proteome</keyword>
<dbReference type="Pfam" id="PF00078">
    <property type="entry name" value="RVT_1"/>
    <property type="match status" value="1"/>
</dbReference>
<sequence>MHPLLLQLLPTLLHHFFQSSEHEKFVRIRCKTLGRYVHRRSSPGKQGSPTTHRMDQIAQVLVMMQQQMQLLQQQQKESSDNFMKILEKIEARAADSMPIVIKDKHSIFDSLLRRIEKFSFDAESGRTFDLWYKRFKDVFDNDCSDLDDKEKTRLLVSRLDEDSHQLFCGSISPRLPSDLTWDEAIATLERLFGSAKTLFRRRFECFKIQYEHQDFNTYETLVKTRCMDAKLNSIDFDGLQCLVYVAGFQGVEFADYRTRLLRKLDQAERISIKDLTAECQLIKSYKEDARMLENAAMPISAVNYVTKRKKFKPKRQKRTWKKNQRNGALQTPMPPPNPRTRNHGTKSYQMKSIIAALRQDVQPHIDVEINGHPLSLLLDTGAMITLISKPNWNRLGKPQLQNSDTVVNAANGTRIPTDGRFEADFKLNRSDGSQHSGRGFCYVTENLDVFGWEWIQKIPDLVKPLQKYINGATILPDPGAIRREEIVAKLKTDYADVFKVGLGRCTVTKATLQLKPDAYPVFIKKRPVPYAYVTTLDAEIDRLLREGVLSPVDYSAWAAPVVVVKKANGSLRLCADFSTGLNDALMLHQHPLPTPDDVFTKLNGGTTFTQIDFADAYLQIELDDAAKELLTINTHRGLLRYNRLPFGVKSAPGIFQQIMDSMICGLNGCAAYLDDVIVTGRTIEEHVANLEALFKRISAYGFRVRVEKCNFLMPQLRYLGNIIDATGRRPDPSKIEAIQKMPEPRDIGQLRSFLGMLNYYGHFLSEMRQLRAPMDALLKKDVPFIWTAECQEAFQRAKDALVSDLLLTHFDPSKEIVIAADASEYGIGAVISHRFPDGTEKAIQHASRSLTAAEKNYGQVEKEALAITFGVRKFHRYIYGRRFRLLTDHKPLLAIFGSKKGVPVYTANRLQRWALLLKNYDFTIEYTSTSNFGQADALSRLIAEQSTPEEDMVIAAIEMDATTIFNHATSKLPVNARRIAEETAKDPVLKQILEFVKKGVWPKRTDAVTSRFASLRGSLSTQQGCLLVGDRIVIPERLRDAVLQELHDGHPGMTRMKMLDRKNVYWTNINKDIEDRVRKCNRCQEMAKKPVKTTLSSWPIEDKPWTRIHADFAGPLDGKVYLVIVDAYSKWPEIIEMSTTTTNATIRELTRLFAQFGNPQTLVTDNGPQFTSKNFENFCTRNGIRHLKSPPFYPQSNGQAERFVDTFKRTFQKLKREARAPEALQRFLITYRRTPCPSAPGGESPAEAFLGRTIRTKLSLFKPSVTRNYTVRNQKMEEQFNRHHGARQKEFNVGDLVWTLDYRSGKPQQSPARVLQRHGNRLYDVEVNGQVWKRHADQICLRYSDTPISEMELSDIPLLPCSTPVRMPPEQHSSSSSTTGTTTPNSSSPTTPTSTAPAPDASIGRQHPPRTRRAPQRLKMDPSKKSYS</sequence>
<dbReference type="Gene3D" id="2.40.70.10">
    <property type="entry name" value="Acid Proteases"/>
    <property type="match status" value="1"/>
</dbReference>
<dbReference type="InterPro" id="IPR001995">
    <property type="entry name" value="Peptidase_A2_cat"/>
</dbReference>
<dbReference type="PANTHER" id="PTHR37984">
    <property type="entry name" value="PROTEIN CBG26694"/>
    <property type="match status" value="1"/>
</dbReference>
<dbReference type="GO" id="GO:0006508">
    <property type="term" value="P:proteolysis"/>
    <property type="evidence" value="ECO:0007669"/>
    <property type="project" value="InterPro"/>
</dbReference>
<dbReference type="PANTHER" id="PTHR37984:SF5">
    <property type="entry name" value="PROTEIN NYNRIN-LIKE"/>
    <property type="match status" value="1"/>
</dbReference>
<feature type="compositionally biased region" description="Basic and acidic residues" evidence="9">
    <location>
        <begin position="1418"/>
        <end position="1428"/>
    </location>
</feature>
<feature type="compositionally biased region" description="Basic residues" evidence="9">
    <location>
        <begin position="1407"/>
        <end position="1416"/>
    </location>
</feature>
<evidence type="ECO:0000313" key="13">
    <source>
        <dbReference type="EMBL" id="EYC07745.1"/>
    </source>
</evidence>
<dbReference type="EC" id="2.7.7.49" evidence="1"/>
<dbReference type="GO" id="GO:0004519">
    <property type="term" value="F:endonuclease activity"/>
    <property type="evidence" value="ECO:0007669"/>
    <property type="project" value="UniProtKB-KW"/>
</dbReference>
<keyword evidence="2" id="KW-0808">Transferase</keyword>
<dbReference type="Gene3D" id="3.30.70.270">
    <property type="match status" value="2"/>
</dbReference>
<dbReference type="FunFam" id="1.10.340.70:FF:000003">
    <property type="entry name" value="Protein CBG25708"/>
    <property type="match status" value="1"/>
</dbReference>
<dbReference type="Pfam" id="PF17917">
    <property type="entry name" value="RT_RNaseH"/>
    <property type="match status" value="1"/>
</dbReference>
<evidence type="ECO:0000256" key="2">
    <source>
        <dbReference type="ARBA" id="ARBA00022679"/>
    </source>
</evidence>
<dbReference type="FunFam" id="3.30.70.270:FF:000020">
    <property type="entry name" value="Transposon Tf2-6 polyprotein-like Protein"/>
    <property type="match status" value="1"/>
</dbReference>
<feature type="domain" description="Peptidase A2" evidence="10">
    <location>
        <begin position="374"/>
        <end position="412"/>
    </location>
</feature>
<dbReference type="Proteomes" id="UP000024635">
    <property type="component" value="Unassembled WGS sequence"/>
</dbReference>
<keyword evidence="4" id="KW-0540">Nuclease</keyword>
<dbReference type="Gene3D" id="1.10.340.70">
    <property type="match status" value="1"/>
</dbReference>
<keyword evidence="7" id="KW-0695">RNA-directed DNA polymerase</keyword>
<dbReference type="FunFam" id="3.30.420.10:FF:000131">
    <property type="entry name" value="Protein CBG26278"/>
    <property type="match status" value="1"/>
</dbReference>
<dbReference type="InterPro" id="IPR000477">
    <property type="entry name" value="RT_dom"/>
</dbReference>